<protein>
    <submittedName>
        <fullName evidence="1">Putative conserved membrane protein</fullName>
    </submittedName>
</protein>
<dbReference type="AlphaFoldDB" id="X8DL54"/>
<reference evidence="1 2" key="1">
    <citation type="submission" date="2013-12" db="EMBL/GenBank/DDBJ databases">
        <authorList>
            <person name="Zelazny A."/>
            <person name="Olivier K."/>
            <person name="Holland S."/>
            <person name="Lenaerts A."/>
            <person name="Ordway D."/>
            <person name="DeGroote M.A."/>
            <person name="Parker T."/>
            <person name="Sizemore C."/>
            <person name="Tallon L.J."/>
            <person name="Sadzewicz L.K."/>
            <person name="Sengamalay N."/>
            <person name="Fraser C.M."/>
            <person name="Hine E."/>
            <person name="Shefchek K.A."/>
            <person name="Das S.P."/>
            <person name="Tettelin H."/>
        </authorList>
    </citation>
    <scope>NUCLEOTIDE SEQUENCE [LARGE SCALE GENOMIC DNA]</scope>
    <source>
        <strain evidence="1 2">1513</strain>
    </source>
</reference>
<evidence type="ECO:0000313" key="2">
    <source>
        <dbReference type="Proteomes" id="UP000023351"/>
    </source>
</evidence>
<evidence type="ECO:0000313" key="1">
    <source>
        <dbReference type="EMBL" id="EUA69357.1"/>
    </source>
</evidence>
<gene>
    <name evidence="1" type="ORF">I540_1701</name>
</gene>
<sequence length="116" mass="12293">MTLQCAVDGGIALADIEGERELTGTCGGGAKAHGHVRAEGSRKATWRDKPVELVRTVVDLTVTGASSGEIHQVNEVPKDSAVASFPLYTSIDVNMTAQGISLTQKLQRHVLPKVKD</sequence>
<proteinExistence type="predicted"/>
<organism evidence="1 2">
    <name type="scientific">Mycobacteroides abscessus subsp. bolletii 1513</name>
    <dbReference type="NCBI Taxonomy" id="1299321"/>
    <lineage>
        <taxon>Bacteria</taxon>
        <taxon>Bacillati</taxon>
        <taxon>Actinomycetota</taxon>
        <taxon>Actinomycetes</taxon>
        <taxon>Mycobacteriales</taxon>
        <taxon>Mycobacteriaceae</taxon>
        <taxon>Mycobacteroides</taxon>
        <taxon>Mycobacteroides abscessus</taxon>
    </lineage>
</organism>
<comment type="caution">
    <text evidence="1">The sequence shown here is derived from an EMBL/GenBank/DDBJ whole genome shotgun (WGS) entry which is preliminary data.</text>
</comment>
<dbReference type="EMBL" id="JAOJ01000002">
    <property type="protein sequence ID" value="EUA69357.1"/>
    <property type="molecule type" value="Genomic_DNA"/>
</dbReference>
<dbReference type="Proteomes" id="UP000023351">
    <property type="component" value="Unassembled WGS sequence"/>
</dbReference>
<dbReference type="PATRIC" id="fig|1299321.3.peg.1631"/>
<accession>X8DL54</accession>
<name>X8DL54_9MYCO</name>